<gene>
    <name evidence="1" type="ORF">HXK24_05010</name>
</gene>
<reference evidence="1" key="1">
    <citation type="submission" date="2020-04" db="EMBL/GenBank/DDBJ databases">
        <title>Deep metagenomics examines the oral microbiome during advanced dental caries in children, revealing novel taxa and co-occurrences with host molecules.</title>
        <authorList>
            <person name="Baker J.L."/>
            <person name="Morton J.T."/>
            <person name="Dinis M."/>
            <person name="Alvarez R."/>
            <person name="Tran N.C."/>
            <person name="Knight R."/>
            <person name="Edlund A."/>
        </authorList>
    </citation>
    <scope>NUCLEOTIDE SEQUENCE</scope>
    <source>
        <strain evidence="1">JCVI_3_bin.11</strain>
    </source>
</reference>
<name>A0A9D5XB29_9ACTN</name>
<dbReference type="AlphaFoldDB" id="A0A9D5XB29"/>
<dbReference type="EMBL" id="JABZGU010000120">
    <property type="protein sequence ID" value="MBF4803157.1"/>
    <property type="molecule type" value="Genomic_DNA"/>
</dbReference>
<accession>A0A9D5XB29</accession>
<evidence type="ECO:0000313" key="2">
    <source>
        <dbReference type="Proteomes" id="UP000787322"/>
    </source>
</evidence>
<organism evidence="1 2">
    <name type="scientific">Lancefieldella parvula</name>
    <dbReference type="NCBI Taxonomy" id="1382"/>
    <lineage>
        <taxon>Bacteria</taxon>
        <taxon>Bacillati</taxon>
        <taxon>Actinomycetota</taxon>
        <taxon>Coriobacteriia</taxon>
        <taxon>Coriobacteriales</taxon>
        <taxon>Atopobiaceae</taxon>
        <taxon>Lancefieldella</taxon>
    </lineage>
</organism>
<sequence length="381" mass="43714">MSYFGKTETEVCQAADRLLKNPAVIFVSHFKEERMDIVFSHETALQICAQLKTRGNEDVLLQRTTRDLRATYSACSTEIYDEKLCFLRKAYGIVLGQTTHELLRNNSRTRFCDERVSHQFKCLLPAGSLIELGQNVYCVSPALAVCLLSRNKSALHQIVLANLMMASYGHLPNGDLCEFNTPLVNAEELASLLNALESYSPGLHVTQKNMRFFFSDAASPMEVKMAIRSALPYCEGGFNQMPIALNKSYVIKDQINSELQAKERRLDLLFGKMSKSNLSGLNLVAIEYNGAYHDDFYQQRKDNQRTNELNSVSIKEYFVNADIYRNQLAMQNMFLSIKKDLGDSNLYRIKRTLRQYSHEQFILMNKLDSIYRFMNELIYKV</sequence>
<dbReference type="Proteomes" id="UP000787322">
    <property type="component" value="Unassembled WGS sequence"/>
</dbReference>
<protein>
    <submittedName>
        <fullName evidence="1">Uncharacterized protein</fullName>
    </submittedName>
</protein>
<evidence type="ECO:0000313" key="1">
    <source>
        <dbReference type="EMBL" id="MBF4803157.1"/>
    </source>
</evidence>
<proteinExistence type="predicted"/>
<comment type="caution">
    <text evidence="1">The sequence shown here is derived from an EMBL/GenBank/DDBJ whole genome shotgun (WGS) entry which is preliminary data.</text>
</comment>